<feature type="transmembrane region" description="Helical" evidence="7">
    <location>
        <begin position="7"/>
        <end position="28"/>
    </location>
</feature>
<evidence type="ECO:0000256" key="5">
    <source>
        <dbReference type="ARBA" id="ARBA00022989"/>
    </source>
</evidence>
<dbReference type="GO" id="GO:0005886">
    <property type="term" value="C:plasma membrane"/>
    <property type="evidence" value="ECO:0007669"/>
    <property type="project" value="UniProtKB-SubCell"/>
</dbReference>
<comment type="similarity">
    <text evidence="2">Belongs to the EamA transporter family.</text>
</comment>
<protein>
    <submittedName>
        <fullName evidence="9">EamA family transporter</fullName>
    </submittedName>
</protein>
<keyword evidence="4 7" id="KW-0812">Transmembrane</keyword>
<sequence length="117" mass="13040">MSQQTLANMVLIVINAFWGLSYVFMKLVLGSLQAFNIVGLRFLLAFLISGILFYKRLMLVTKKVIISSLMLGTLLFGVFTFITFGVSMTSASNAGFLVSLTVIFVPLINYLLVRFQL</sequence>
<dbReference type="Pfam" id="PF00892">
    <property type="entry name" value="EamA"/>
    <property type="match status" value="1"/>
</dbReference>
<feature type="domain" description="EamA" evidence="8">
    <location>
        <begin position="9"/>
        <end position="114"/>
    </location>
</feature>
<dbReference type="PANTHER" id="PTHR42920">
    <property type="entry name" value="OS03G0707200 PROTEIN-RELATED"/>
    <property type="match status" value="1"/>
</dbReference>
<reference evidence="9 10" key="1">
    <citation type="submission" date="2019-10" db="EMBL/GenBank/DDBJ databases">
        <title>Bacillus aerolatum sp. nov., isolated from bioaerosol of sport playgrounds.</title>
        <authorList>
            <person name="Chen P."/>
            <person name="Zhang G."/>
        </authorList>
    </citation>
    <scope>NUCLEOTIDE SEQUENCE [LARGE SCALE GENOMIC DNA]</scope>
    <source>
        <strain evidence="9 10">CX253</strain>
    </source>
</reference>
<comment type="subcellular location">
    <subcellularLocation>
        <location evidence="1">Cell membrane</location>
        <topology evidence="1">Multi-pass membrane protein</topology>
    </subcellularLocation>
</comment>
<name>A0A6I1FQM6_9BACI</name>
<evidence type="ECO:0000256" key="7">
    <source>
        <dbReference type="SAM" id="Phobius"/>
    </source>
</evidence>
<dbReference type="InterPro" id="IPR051258">
    <property type="entry name" value="Diverse_Substrate_Transporter"/>
</dbReference>
<evidence type="ECO:0000256" key="1">
    <source>
        <dbReference type="ARBA" id="ARBA00004651"/>
    </source>
</evidence>
<evidence type="ECO:0000259" key="8">
    <source>
        <dbReference type="Pfam" id="PF00892"/>
    </source>
</evidence>
<dbReference type="InterPro" id="IPR000620">
    <property type="entry name" value="EamA_dom"/>
</dbReference>
<comment type="caution">
    <text evidence="9">The sequence shown here is derived from an EMBL/GenBank/DDBJ whole genome shotgun (WGS) entry which is preliminary data.</text>
</comment>
<dbReference type="EMBL" id="WEIO01000001">
    <property type="protein sequence ID" value="KAB7709022.1"/>
    <property type="molecule type" value="Genomic_DNA"/>
</dbReference>
<keyword evidence="5 7" id="KW-1133">Transmembrane helix</keyword>
<feature type="transmembrane region" description="Helical" evidence="7">
    <location>
        <begin position="94"/>
        <end position="113"/>
    </location>
</feature>
<dbReference type="RefSeq" id="WP_152149548.1">
    <property type="nucleotide sequence ID" value="NZ_WEIO01000001.1"/>
</dbReference>
<evidence type="ECO:0000256" key="3">
    <source>
        <dbReference type="ARBA" id="ARBA00022475"/>
    </source>
</evidence>
<evidence type="ECO:0000256" key="6">
    <source>
        <dbReference type="ARBA" id="ARBA00023136"/>
    </source>
</evidence>
<evidence type="ECO:0000313" key="9">
    <source>
        <dbReference type="EMBL" id="KAB7709022.1"/>
    </source>
</evidence>
<evidence type="ECO:0000256" key="2">
    <source>
        <dbReference type="ARBA" id="ARBA00007362"/>
    </source>
</evidence>
<evidence type="ECO:0000313" key="10">
    <source>
        <dbReference type="Proteomes" id="UP000429595"/>
    </source>
</evidence>
<proteinExistence type="inferred from homology"/>
<keyword evidence="3" id="KW-1003">Cell membrane</keyword>
<evidence type="ECO:0000256" key="4">
    <source>
        <dbReference type="ARBA" id="ARBA00022692"/>
    </source>
</evidence>
<accession>A0A6I1FQM6</accession>
<keyword evidence="6 7" id="KW-0472">Membrane</keyword>
<dbReference type="PANTHER" id="PTHR42920:SF5">
    <property type="entry name" value="EAMA DOMAIN-CONTAINING PROTEIN"/>
    <property type="match status" value="1"/>
</dbReference>
<feature type="transmembrane region" description="Helical" evidence="7">
    <location>
        <begin position="66"/>
        <end position="88"/>
    </location>
</feature>
<gene>
    <name evidence="9" type="ORF">F9802_02490</name>
</gene>
<keyword evidence="10" id="KW-1185">Reference proteome</keyword>
<organism evidence="9 10">
    <name type="scientific">Bacillus aerolatus</name>
    <dbReference type="NCBI Taxonomy" id="2653354"/>
    <lineage>
        <taxon>Bacteria</taxon>
        <taxon>Bacillati</taxon>
        <taxon>Bacillota</taxon>
        <taxon>Bacilli</taxon>
        <taxon>Bacillales</taxon>
        <taxon>Bacillaceae</taxon>
        <taxon>Bacillus</taxon>
    </lineage>
</organism>
<dbReference type="Proteomes" id="UP000429595">
    <property type="component" value="Unassembled WGS sequence"/>
</dbReference>
<feature type="transmembrane region" description="Helical" evidence="7">
    <location>
        <begin position="34"/>
        <end position="54"/>
    </location>
</feature>
<dbReference type="AlphaFoldDB" id="A0A6I1FQM6"/>